<sequence>MQYNITIAADVKFSIHFMNNNKSIDQLIGKLLSLLSILGILSACGQIPQPFSKNKANISYASFLIAPYTEGVLVCPVFALPDAAIMKRITTMTVKAIQKHGIPASSITSNRASLILIAEGKQQLDEKLRIKWTLKKPNGKVVALRQDVIANNIKIDQALDQLACWIMPKVSCIDIPLADLTITINKIIGATGNGNDLLHQSLTDAIKQVNVNITKFPAQDGFVIQGTVTLTPNDINDDLVVVSWSISDARGRNLGSIKQSNVVAHGALLMDWSAVASQIATAAVPALLNLIRSHLYFTAR</sequence>
<name>K7YNQ5_9PROT</name>
<feature type="transmembrane region" description="Helical" evidence="1">
    <location>
        <begin position="27"/>
        <end position="48"/>
    </location>
</feature>
<evidence type="ECO:0000313" key="3">
    <source>
        <dbReference type="Proteomes" id="UP000010077"/>
    </source>
</evidence>
<evidence type="ECO:0000256" key="1">
    <source>
        <dbReference type="SAM" id="Phobius"/>
    </source>
</evidence>
<dbReference type="RefSeq" id="WP_015088675.1">
    <property type="nucleotide sequence ID" value="NC_019566.1"/>
</dbReference>
<dbReference type="Proteomes" id="UP000010077">
    <property type="component" value="Chromosome"/>
</dbReference>
<keyword evidence="1" id="KW-0812">Transmembrane</keyword>
<accession>K7YNQ5</accession>
<protein>
    <submittedName>
        <fullName evidence="2">Uncharacterized protein</fullName>
    </submittedName>
</protein>
<feature type="transmembrane region" description="Helical" evidence="1">
    <location>
        <begin position="60"/>
        <end position="80"/>
    </location>
</feature>
<keyword evidence="1" id="KW-0472">Membrane</keyword>
<dbReference type="OrthoDB" id="7342451at2"/>
<gene>
    <name evidence="2" type="ORF">A1OE_996</name>
</gene>
<proteinExistence type="predicted"/>
<reference evidence="2 3" key="1">
    <citation type="journal article" date="2012" name="Proc. Natl. Acad. Sci. U.S.A.">
        <title>Genome streamlining and chemical defense in a coral reef symbiosis.</title>
        <authorList>
            <person name="Kwan J.C."/>
            <person name="Donia M.S."/>
            <person name="Han A.W."/>
            <person name="Hirose E."/>
            <person name="Haygood M.G."/>
            <person name="Schmidt E.W."/>
        </authorList>
    </citation>
    <scope>NUCLEOTIDE SEQUENCE [LARGE SCALE GENOMIC DNA]</scope>
    <source>
        <strain evidence="2 3">L2</strain>
    </source>
</reference>
<dbReference type="KEGG" id="thal:A1OE_996"/>
<evidence type="ECO:0000313" key="2">
    <source>
        <dbReference type="EMBL" id="AFX99177.1"/>
    </source>
</evidence>
<keyword evidence="3" id="KW-1185">Reference proteome</keyword>
<dbReference type="HOGENOM" id="CLU_811059_0_0_5"/>
<organism evidence="2 3">
    <name type="scientific">Candidatus Endolissoclinum faulkneri L2</name>
    <dbReference type="NCBI Taxonomy" id="1193729"/>
    <lineage>
        <taxon>Bacteria</taxon>
        <taxon>Pseudomonadati</taxon>
        <taxon>Pseudomonadota</taxon>
        <taxon>Alphaproteobacteria</taxon>
        <taxon>Rhodospirillales</taxon>
        <taxon>Rhodospirillaceae</taxon>
        <taxon>Candidatus Endolissoclinum</taxon>
    </lineage>
</organism>
<keyword evidence="1" id="KW-1133">Transmembrane helix</keyword>
<dbReference type="EMBL" id="CP003539">
    <property type="protein sequence ID" value="AFX99177.1"/>
    <property type="molecule type" value="Genomic_DNA"/>
</dbReference>
<dbReference type="AlphaFoldDB" id="K7YNQ5"/>